<keyword evidence="2" id="KW-0964">Secreted</keyword>
<dbReference type="PANTHER" id="PTHR12352">
    <property type="entry name" value="SECRETED MODULAR CALCIUM-BINDING PROTEIN"/>
    <property type="match status" value="1"/>
</dbReference>
<keyword evidence="3" id="KW-0677">Repeat</keyword>
<dbReference type="GO" id="GO:0005615">
    <property type="term" value="C:extracellular space"/>
    <property type="evidence" value="ECO:0007669"/>
    <property type="project" value="TreeGrafter"/>
</dbReference>
<dbReference type="Proteomes" id="UP000887116">
    <property type="component" value="Unassembled WGS sequence"/>
</dbReference>
<feature type="signal peptide" evidence="6">
    <location>
        <begin position="1"/>
        <end position="19"/>
    </location>
</feature>
<sequence length="83" mass="8996">MKTFCILAVVACCLVGAFALSDCEENRERELSMSETGFIGSFIPTCNEDGTYARRQCFASTGYCWCSDENGKKISDPANGGDC</sequence>
<evidence type="ECO:0000259" key="7">
    <source>
        <dbReference type="PROSITE" id="PS51162"/>
    </source>
</evidence>
<evidence type="ECO:0000256" key="2">
    <source>
        <dbReference type="ARBA" id="ARBA00022525"/>
    </source>
</evidence>
<proteinExistence type="predicted"/>
<dbReference type="PROSITE" id="PS51162">
    <property type="entry name" value="THYROGLOBULIN_1_2"/>
    <property type="match status" value="1"/>
</dbReference>
<evidence type="ECO:0000256" key="4">
    <source>
        <dbReference type="ARBA" id="ARBA00023157"/>
    </source>
</evidence>
<dbReference type="Pfam" id="PF00086">
    <property type="entry name" value="Thyroglobulin_1"/>
    <property type="match status" value="1"/>
</dbReference>
<name>A0A8X6FPG7_TRICU</name>
<evidence type="ECO:0000256" key="1">
    <source>
        <dbReference type="ARBA" id="ARBA00004613"/>
    </source>
</evidence>
<dbReference type="SUPFAM" id="SSF57610">
    <property type="entry name" value="Thyroglobulin type-1 domain"/>
    <property type="match status" value="1"/>
</dbReference>
<dbReference type="OrthoDB" id="6434610at2759"/>
<organism evidence="8 9">
    <name type="scientific">Trichonephila clavata</name>
    <name type="common">Joro spider</name>
    <name type="synonym">Nephila clavata</name>
    <dbReference type="NCBI Taxonomy" id="2740835"/>
    <lineage>
        <taxon>Eukaryota</taxon>
        <taxon>Metazoa</taxon>
        <taxon>Ecdysozoa</taxon>
        <taxon>Arthropoda</taxon>
        <taxon>Chelicerata</taxon>
        <taxon>Arachnida</taxon>
        <taxon>Araneae</taxon>
        <taxon>Araneomorphae</taxon>
        <taxon>Entelegynae</taxon>
        <taxon>Araneoidea</taxon>
        <taxon>Nephilidae</taxon>
        <taxon>Trichonephila</taxon>
    </lineage>
</organism>
<reference evidence="8" key="1">
    <citation type="submission" date="2020-07" db="EMBL/GenBank/DDBJ databases">
        <title>Multicomponent nature underlies the extraordinary mechanical properties of spider dragline silk.</title>
        <authorList>
            <person name="Kono N."/>
            <person name="Nakamura H."/>
            <person name="Mori M."/>
            <person name="Yoshida Y."/>
            <person name="Ohtoshi R."/>
            <person name="Malay A.D."/>
            <person name="Moran D.A.P."/>
            <person name="Tomita M."/>
            <person name="Numata K."/>
            <person name="Arakawa K."/>
        </authorList>
    </citation>
    <scope>NUCLEOTIDE SEQUENCE</scope>
</reference>
<dbReference type="EMBL" id="BMAO01013007">
    <property type="protein sequence ID" value="GFQ85553.1"/>
    <property type="molecule type" value="Genomic_DNA"/>
</dbReference>
<comment type="subcellular location">
    <subcellularLocation>
        <location evidence="1">Secreted</location>
    </subcellularLocation>
</comment>
<evidence type="ECO:0000256" key="5">
    <source>
        <dbReference type="PROSITE-ProRule" id="PRU00500"/>
    </source>
</evidence>
<dbReference type="CDD" id="cd00191">
    <property type="entry name" value="TY"/>
    <property type="match status" value="1"/>
</dbReference>
<gene>
    <name evidence="8" type="ORF">TNCT_150451</name>
</gene>
<keyword evidence="9" id="KW-1185">Reference proteome</keyword>
<evidence type="ECO:0000256" key="3">
    <source>
        <dbReference type="ARBA" id="ARBA00022737"/>
    </source>
</evidence>
<feature type="chain" id="PRO_5036453322" description="Thyroglobulin type-1 domain-containing protein" evidence="6">
    <location>
        <begin position="20"/>
        <end position="83"/>
    </location>
</feature>
<dbReference type="InterPro" id="IPR036857">
    <property type="entry name" value="Thyroglobulin_1_sf"/>
</dbReference>
<feature type="domain" description="Thyroglobulin type-1" evidence="7">
    <location>
        <begin position="20"/>
        <end position="83"/>
    </location>
</feature>
<dbReference type="InterPro" id="IPR000716">
    <property type="entry name" value="Thyroglobulin_1"/>
</dbReference>
<accession>A0A8X6FPG7</accession>
<keyword evidence="6" id="KW-0732">Signal</keyword>
<dbReference type="PANTHER" id="PTHR12352:SF3">
    <property type="entry name" value="NIDOGEN-2"/>
    <property type="match status" value="1"/>
</dbReference>
<dbReference type="Gene3D" id="4.10.800.10">
    <property type="entry name" value="Thyroglobulin type-1"/>
    <property type="match status" value="1"/>
</dbReference>
<comment type="caution">
    <text evidence="5">Lacks conserved residue(s) required for the propagation of feature annotation.</text>
</comment>
<evidence type="ECO:0000256" key="6">
    <source>
        <dbReference type="SAM" id="SignalP"/>
    </source>
</evidence>
<evidence type="ECO:0000313" key="8">
    <source>
        <dbReference type="EMBL" id="GFQ85553.1"/>
    </source>
</evidence>
<dbReference type="AlphaFoldDB" id="A0A8X6FPG7"/>
<dbReference type="InterPro" id="IPR051950">
    <property type="entry name" value="Dev_reg/Prot_inhib"/>
</dbReference>
<feature type="disulfide bond" evidence="5">
    <location>
        <begin position="57"/>
        <end position="64"/>
    </location>
</feature>
<comment type="caution">
    <text evidence="8">The sequence shown here is derived from an EMBL/GenBank/DDBJ whole genome shotgun (WGS) entry which is preliminary data.</text>
</comment>
<keyword evidence="4 5" id="KW-1015">Disulfide bond</keyword>
<dbReference type="SMART" id="SM00211">
    <property type="entry name" value="TY"/>
    <property type="match status" value="1"/>
</dbReference>
<protein>
    <recommendedName>
        <fullName evidence="7">Thyroglobulin type-1 domain-containing protein</fullName>
    </recommendedName>
</protein>
<evidence type="ECO:0000313" key="9">
    <source>
        <dbReference type="Proteomes" id="UP000887116"/>
    </source>
</evidence>